<organism evidence="1 2">
    <name type="scientific">Pseudomonas endophytica</name>
    <dbReference type="NCBI Taxonomy" id="1563157"/>
    <lineage>
        <taxon>Bacteria</taxon>
        <taxon>Pseudomonadati</taxon>
        <taxon>Pseudomonadota</taxon>
        <taxon>Gammaproteobacteria</taxon>
        <taxon>Pseudomonadales</taxon>
        <taxon>Pseudomonadaceae</taxon>
        <taxon>Pseudomonas</taxon>
    </lineage>
</organism>
<sequence length="378" mass="41487">MIRSINYLNRMCLGIFVGCTSYVLLGSMAYASTAVTKLPEDTPKIIIYNARDDGQGDENCQIPILKTEVDFKNNTYGCDNDQAYSFELKNVPSMTKISFLSESSCDLDDADADWIFNVITRNKNTSVPQLFLQGFKASLDIKLANPERHVILAPGLELSGGLFNRYNIEGKLSCVRIEPSTPDLSSSTGVSTQVGAAIKTAEPTGSSINTANASSYINLWGKHPDQGGDGILDCTIPTWTKYTHRFQIWTDENGYSMSPTNPQKCPNDDVYAMQFVNVASGTLIYLSSEAACYKNREDNHTPDWTALLKVTNKTTTIARVEITELYEADVKIGKPLPVDMNAAGLVLVDRKYVQGNIKGKLSCIEITPPTPDLTASVK</sequence>
<dbReference type="OrthoDB" id="7029427at2"/>
<dbReference type="EMBL" id="LLWH01000198">
    <property type="protein sequence ID" value="KQB52410.1"/>
    <property type="molecule type" value="Genomic_DNA"/>
</dbReference>
<proteinExistence type="predicted"/>
<keyword evidence="2" id="KW-1185">Reference proteome</keyword>
<evidence type="ECO:0000313" key="2">
    <source>
        <dbReference type="Proteomes" id="UP000050342"/>
    </source>
</evidence>
<dbReference type="RefSeq" id="WP_055104087.1">
    <property type="nucleotide sequence ID" value="NZ_LLWH01000198.1"/>
</dbReference>
<accession>A0A0Q1CDL6</accession>
<dbReference type="STRING" id="1563157.AQS70_03580"/>
<dbReference type="Proteomes" id="UP000050342">
    <property type="component" value="Unassembled WGS sequence"/>
</dbReference>
<name>A0A0Q1CDL6_9PSED</name>
<gene>
    <name evidence="1" type="ORF">AQS70_03580</name>
</gene>
<dbReference type="AlphaFoldDB" id="A0A0Q1CDL6"/>
<reference evidence="1 2" key="1">
    <citation type="submission" date="2015-10" db="EMBL/GenBank/DDBJ databases">
        <title>Pseudomonas helleri sp. nov. and Pseudomonas weihenstephanensis sp. nov., isolated from raw cows milk.</title>
        <authorList>
            <person name="Von Neubeck M."/>
            <person name="Huptas C."/>
            <person name="Wenning M."/>
            <person name="Scherer S."/>
        </authorList>
    </citation>
    <scope>NUCLEOTIDE SEQUENCE [LARGE SCALE GENOMIC DNA]</scope>
    <source>
        <strain evidence="1 2">BSTT44</strain>
    </source>
</reference>
<protein>
    <submittedName>
        <fullName evidence="1">Uncharacterized protein</fullName>
    </submittedName>
</protein>
<comment type="caution">
    <text evidence="1">The sequence shown here is derived from an EMBL/GenBank/DDBJ whole genome shotgun (WGS) entry which is preliminary data.</text>
</comment>
<evidence type="ECO:0000313" key="1">
    <source>
        <dbReference type="EMBL" id="KQB52410.1"/>
    </source>
</evidence>